<dbReference type="SUPFAM" id="SSF53850">
    <property type="entry name" value="Periplasmic binding protein-like II"/>
    <property type="match status" value="1"/>
</dbReference>
<dbReference type="InterPro" id="IPR000914">
    <property type="entry name" value="SBP_5_dom"/>
</dbReference>
<name>A0A8J8SKX1_9RHOB</name>
<accession>A0A8J8SKX1</accession>
<dbReference type="RefSeq" id="WP_211785038.1">
    <property type="nucleotide sequence ID" value="NZ_CP047289.1"/>
</dbReference>
<dbReference type="CDD" id="cd08493">
    <property type="entry name" value="PBP2_DppA_like"/>
    <property type="match status" value="1"/>
</dbReference>
<gene>
    <name evidence="6" type="ORF">GR316_05665</name>
</gene>
<protein>
    <submittedName>
        <fullName evidence="6">ABC transporter substrate-binding protein</fullName>
    </submittedName>
</protein>
<keyword evidence="3 4" id="KW-0732">Signal</keyword>
<sequence>MKVAHLLAASALAITAAAGAQAKTLVYCSEGSPEGFDPAPYTAGTTLDATGEAVFSTLVDFAKGTTTIEPGLAESWDVSDDGLEYTFKLRPGVKFHTTDYFTPTRDLNADDVIFSFDRQGNPDNPWNQYLPGISYEYYNGMEMPTVISSIDKIDDLTVKFTLSRPDAPFLANLAMTFASIVSKEYADKLEADGNMAAMNSQPIGTGPFQFVAYQPDAVIRYAANPDYYKGREKIDDLIFAITTDPAVRRQRLEAGECQIMPYPAPADIDALRSNDSLQVMEQPGLNVAYLAYNTTVAPFDNPDVRRALNMAMNKQAIVDAVFQGTGEVAKNPIPPTMWSYNDAVEDNPYDPEAARQLLADAGVEDLSMEVWAMPVQRPYMPNARRVAELIQSDFSQIGVNVEIVSYEWGEYLARSTDPEREGAVILGWTGDNGDPDNFLAVLLGCAATGEGGANRAQWCNEDFEDLIQKAKITTDEAERTRLYEQAQVVFKDQNPWATLAHSTVFMPMSTRVQGYVMDPLGKHNFSGLDLTE</sequence>
<dbReference type="AlphaFoldDB" id="A0A8J8SKX1"/>
<comment type="similarity">
    <text evidence="2">Belongs to the bacterial solute-binding protein 5 family.</text>
</comment>
<dbReference type="EMBL" id="CP047289">
    <property type="protein sequence ID" value="QUS35789.1"/>
    <property type="molecule type" value="Genomic_DNA"/>
</dbReference>
<dbReference type="FunFam" id="3.10.105.10:FF:000002">
    <property type="entry name" value="Dipeptide ABC transporter, substrate-binding protein"/>
    <property type="match status" value="1"/>
</dbReference>
<evidence type="ECO:0000313" key="6">
    <source>
        <dbReference type="EMBL" id="QUS35789.1"/>
    </source>
</evidence>
<dbReference type="PANTHER" id="PTHR30290">
    <property type="entry name" value="PERIPLASMIC BINDING COMPONENT OF ABC TRANSPORTER"/>
    <property type="match status" value="1"/>
</dbReference>
<feature type="chain" id="PRO_5035296793" evidence="4">
    <location>
        <begin position="23"/>
        <end position="532"/>
    </location>
</feature>
<dbReference type="Gene3D" id="3.10.105.10">
    <property type="entry name" value="Dipeptide-binding Protein, Domain 3"/>
    <property type="match status" value="1"/>
</dbReference>
<dbReference type="KEGG" id="fap:GR316_05665"/>
<dbReference type="Pfam" id="PF00496">
    <property type="entry name" value="SBP_bac_5"/>
    <property type="match status" value="1"/>
</dbReference>
<comment type="subcellular location">
    <subcellularLocation>
        <location evidence="1">Periplasm</location>
    </subcellularLocation>
</comment>
<feature type="signal peptide" evidence="4">
    <location>
        <begin position="1"/>
        <end position="22"/>
    </location>
</feature>
<feature type="domain" description="Solute-binding protein family 5" evidence="5">
    <location>
        <begin position="67"/>
        <end position="448"/>
    </location>
</feature>
<proteinExistence type="inferred from homology"/>
<dbReference type="Gene3D" id="3.40.190.10">
    <property type="entry name" value="Periplasmic binding protein-like II"/>
    <property type="match status" value="1"/>
</dbReference>
<dbReference type="GO" id="GO:0042938">
    <property type="term" value="P:dipeptide transport"/>
    <property type="evidence" value="ECO:0007669"/>
    <property type="project" value="TreeGrafter"/>
</dbReference>
<dbReference type="InterPro" id="IPR039424">
    <property type="entry name" value="SBP_5"/>
</dbReference>
<organism evidence="6 7">
    <name type="scientific">Falsirhodobacter algicola</name>
    <dbReference type="NCBI Taxonomy" id="2692330"/>
    <lineage>
        <taxon>Bacteria</taxon>
        <taxon>Pseudomonadati</taxon>
        <taxon>Pseudomonadota</taxon>
        <taxon>Alphaproteobacteria</taxon>
        <taxon>Rhodobacterales</taxon>
        <taxon>Paracoccaceae</taxon>
        <taxon>Falsirhodobacter</taxon>
    </lineage>
</organism>
<reference evidence="6" key="1">
    <citation type="submission" date="2020-01" db="EMBL/GenBank/DDBJ databases">
        <authorList>
            <person name="Yang Y."/>
            <person name="Kwon Y.M."/>
        </authorList>
    </citation>
    <scope>NUCLEOTIDE SEQUENCE</scope>
    <source>
        <strain evidence="6">PG104</strain>
    </source>
</reference>
<dbReference type="PIRSF" id="PIRSF002741">
    <property type="entry name" value="MppA"/>
    <property type="match status" value="1"/>
</dbReference>
<keyword evidence="7" id="KW-1185">Reference proteome</keyword>
<dbReference type="GO" id="GO:1904680">
    <property type="term" value="F:peptide transmembrane transporter activity"/>
    <property type="evidence" value="ECO:0007669"/>
    <property type="project" value="TreeGrafter"/>
</dbReference>
<dbReference type="PANTHER" id="PTHR30290:SF38">
    <property type="entry name" value="D,D-DIPEPTIDE-BINDING PERIPLASMIC PROTEIN DDPA-RELATED"/>
    <property type="match status" value="1"/>
</dbReference>
<dbReference type="Proteomes" id="UP000679284">
    <property type="component" value="Chromosome"/>
</dbReference>
<dbReference type="FunFam" id="3.40.190.10:FF:000036">
    <property type="entry name" value="Dipeptide ABC transporter, substrate-binding protein"/>
    <property type="match status" value="1"/>
</dbReference>
<evidence type="ECO:0000256" key="4">
    <source>
        <dbReference type="SAM" id="SignalP"/>
    </source>
</evidence>
<dbReference type="GO" id="GO:0030288">
    <property type="term" value="C:outer membrane-bounded periplasmic space"/>
    <property type="evidence" value="ECO:0007669"/>
    <property type="project" value="TreeGrafter"/>
</dbReference>
<evidence type="ECO:0000256" key="3">
    <source>
        <dbReference type="ARBA" id="ARBA00022729"/>
    </source>
</evidence>
<evidence type="ECO:0000259" key="5">
    <source>
        <dbReference type="Pfam" id="PF00496"/>
    </source>
</evidence>
<evidence type="ECO:0000313" key="7">
    <source>
        <dbReference type="Proteomes" id="UP000679284"/>
    </source>
</evidence>
<dbReference type="Gene3D" id="3.90.76.10">
    <property type="entry name" value="Dipeptide-binding Protein, Domain 1"/>
    <property type="match status" value="1"/>
</dbReference>
<evidence type="ECO:0000256" key="2">
    <source>
        <dbReference type="ARBA" id="ARBA00005695"/>
    </source>
</evidence>
<evidence type="ECO:0000256" key="1">
    <source>
        <dbReference type="ARBA" id="ARBA00004418"/>
    </source>
</evidence>
<dbReference type="GO" id="GO:0043190">
    <property type="term" value="C:ATP-binding cassette (ABC) transporter complex"/>
    <property type="evidence" value="ECO:0007669"/>
    <property type="project" value="InterPro"/>
</dbReference>
<dbReference type="InterPro" id="IPR030678">
    <property type="entry name" value="Peptide/Ni-bd"/>
</dbReference>